<keyword evidence="2" id="KW-1185">Reference proteome</keyword>
<gene>
    <name evidence="1" type="ORF">HPB48_004234</name>
</gene>
<evidence type="ECO:0000313" key="2">
    <source>
        <dbReference type="Proteomes" id="UP000821853"/>
    </source>
</evidence>
<comment type="caution">
    <text evidence="1">The sequence shown here is derived from an EMBL/GenBank/DDBJ whole genome shotgun (WGS) entry which is preliminary data.</text>
</comment>
<protein>
    <submittedName>
        <fullName evidence="1">Uncharacterized protein</fullName>
    </submittedName>
</protein>
<accession>A0A9J6GCN2</accession>
<name>A0A9J6GCN2_HAELO</name>
<dbReference type="OMA" id="ADTWFID"/>
<sequence length="147" mass="16120">MSSDHDHPPSTSSINVAKASLRMKTTALISSENPAKVVSQATQQLTAEEKVMLKSEDSMKKAIRQQRCISHPPTPSSLRDLQMVGPWTLTGGIAPEKFLIHDNGPDSDSRLLIFATVPCLRLLSESAIWFMDGNSDQAPKGFLQLYV</sequence>
<organism evidence="1 2">
    <name type="scientific">Haemaphysalis longicornis</name>
    <name type="common">Bush tick</name>
    <dbReference type="NCBI Taxonomy" id="44386"/>
    <lineage>
        <taxon>Eukaryota</taxon>
        <taxon>Metazoa</taxon>
        <taxon>Ecdysozoa</taxon>
        <taxon>Arthropoda</taxon>
        <taxon>Chelicerata</taxon>
        <taxon>Arachnida</taxon>
        <taxon>Acari</taxon>
        <taxon>Parasitiformes</taxon>
        <taxon>Ixodida</taxon>
        <taxon>Ixodoidea</taxon>
        <taxon>Ixodidae</taxon>
        <taxon>Haemaphysalinae</taxon>
        <taxon>Haemaphysalis</taxon>
    </lineage>
</organism>
<dbReference type="AlphaFoldDB" id="A0A9J6GCN2"/>
<dbReference type="Proteomes" id="UP000821853">
    <property type="component" value="Chromosome 5"/>
</dbReference>
<dbReference type="VEuPathDB" id="VectorBase:HLOH_051686"/>
<reference evidence="1 2" key="1">
    <citation type="journal article" date="2020" name="Cell">
        <title>Large-Scale Comparative Analyses of Tick Genomes Elucidate Their Genetic Diversity and Vector Capacities.</title>
        <authorList>
            <consortium name="Tick Genome and Microbiome Consortium (TIGMIC)"/>
            <person name="Jia N."/>
            <person name="Wang J."/>
            <person name="Shi W."/>
            <person name="Du L."/>
            <person name="Sun Y."/>
            <person name="Zhan W."/>
            <person name="Jiang J.F."/>
            <person name="Wang Q."/>
            <person name="Zhang B."/>
            <person name="Ji P."/>
            <person name="Bell-Sakyi L."/>
            <person name="Cui X.M."/>
            <person name="Yuan T.T."/>
            <person name="Jiang B.G."/>
            <person name="Yang W.F."/>
            <person name="Lam T.T."/>
            <person name="Chang Q.C."/>
            <person name="Ding S.J."/>
            <person name="Wang X.J."/>
            <person name="Zhu J.G."/>
            <person name="Ruan X.D."/>
            <person name="Zhao L."/>
            <person name="Wei J.T."/>
            <person name="Ye R.Z."/>
            <person name="Que T.C."/>
            <person name="Du C.H."/>
            <person name="Zhou Y.H."/>
            <person name="Cheng J.X."/>
            <person name="Dai P.F."/>
            <person name="Guo W.B."/>
            <person name="Han X.H."/>
            <person name="Huang E.J."/>
            <person name="Li L.F."/>
            <person name="Wei W."/>
            <person name="Gao Y.C."/>
            <person name="Liu J.Z."/>
            <person name="Shao H.Z."/>
            <person name="Wang X."/>
            <person name="Wang C.C."/>
            <person name="Yang T.C."/>
            <person name="Huo Q.B."/>
            <person name="Li W."/>
            <person name="Chen H.Y."/>
            <person name="Chen S.E."/>
            <person name="Zhou L.G."/>
            <person name="Ni X.B."/>
            <person name="Tian J.H."/>
            <person name="Sheng Y."/>
            <person name="Liu T."/>
            <person name="Pan Y.S."/>
            <person name="Xia L.Y."/>
            <person name="Li J."/>
            <person name="Zhao F."/>
            <person name="Cao W.C."/>
        </authorList>
    </citation>
    <scope>NUCLEOTIDE SEQUENCE [LARGE SCALE GENOMIC DNA]</scope>
    <source>
        <strain evidence="1">HaeL-2018</strain>
    </source>
</reference>
<evidence type="ECO:0000313" key="1">
    <source>
        <dbReference type="EMBL" id="KAH9376206.1"/>
    </source>
</evidence>
<dbReference type="EMBL" id="JABSTR010000007">
    <property type="protein sequence ID" value="KAH9376206.1"/>
    <property type="molecule type" value="Genomic_DNA"/>
</dbReference>
<proteinExistence type="predicted"/>
<dbReference type="OrthoDB" id="6500349at2759"/>